<organism evidence="3">
    <name type="scientific">Soboliphyme baturini</name>
    <dbReference type="NCBI Taxonomy" id="241478"/>
    <lineage>
        <taxon>Eukaryota</taxon>
        <taxon>Metazoa</taxon>
        <taxon>Ecdysozoa</taxon>
        <taxon>Nematoda</taxon>
        <taxon>Enoplea</taxon>
        <taxon>Dorylaimia</taxon>
        <taxon>Dioctophymatida</taxon>
        <taxon>Dioctophymatoidea</taxon>
        <taxon>Soboliphymatidae</taxon>
        <taxon>Soboliphyme</taxon>
    </lineage>
</organism>
<sequence>MVVVVQSDSSEDNEAYAEEGNRVRMAKRLGEDNEEKISSELGTAEEVHTLLRAASLLLDWFEEVNLAGGSGDGDGEGDSEVFFRHRRPPPAISYETVFACQQPVASEHQFMDTGGFTKSFTSTTSVVGKTQREGQARRLLKPTRGKEKAVAAAAVRNF</sequence>
<evidence type="ECO:0000313" key="2">
    <source>
        <dbReference type="Proteomes" id="UP000270296"/>
    </source>
</evidence>
<keyword evidence="2" id="KW-1185">Reference proteome</keyword>
<dbReference type="WBParaSite" id="SBAD_0000850601-mRNA-1">
    <property type="protein sequence ID" value="SBAD_0000850601-mRNA-1"/>
    <property type="gene ID" value="SBAD_0000850601"/>
</dbReference>
<dbReference type="AlphaFoldDB" id="A0A183IX52"/>
<gene>
    <name evidence="1" type="ORF">SBAD_LOCUS8199</name>
</gene>
<name>A0A183IX52_9BILA</name>
<evidence type="ECO:0000313" key="1">
    <source>
        <dbReference type="EMBL" id="VDP15781.1"/>
    </source>
</evidence>
<evidence type="ECO:0000313" key="3">
    <source>
        <dbReference type="WBParaSite" id="SBAD_0000850601-mRNA-1"/>
    </source>
</evidence>
<protein>
    <submittedName>
        <fullName evidence="1 3">Uncharacterized protein</fullName>
    </submittedName>
</protein>
<proteinExistence type="predicted"/>
<reference evidence="1 2" key="2">
    <citation type="submission" date="2018-11" db="EMBL/GenBank/DDBJ databases">
        <authorList>
            <consortium name="Pathogen Informatics"/>
        </authorList>
    </citation>
    <scope>NUCLEOTIDE SEQUENCE [LARGE SCALE GENOMIC DNA]</scope>
</reference>
<dbReference type="Proteomes" id="UP000270296">
    <property type="component" value="Unassembled WGS sequence"/>
</dbReference>
<reference evidence="3" key="1">
    <citation type="submission" date="2016-06" db="UniProtKB">
        <authorList>
            <consortium name="WormBaseParasite"/>
        </authorList>
    </citation>
    <scope>IDENTIFICATION</scope>
</reference>
<accession>A0A183IX52</accession>
<dbReference type="EMBL" id="UZAM01011359">
    <property type="protein sequence ID" value="VDP15781.1"/>
    <property type="molecule type" value="Genomic_DNA"/>
</dbReference>